<dbReference type="AlphaFoldDB" id="A0A3M0B7E2"/>
<dbReference type="OrthoDB" id="9985328at2"/>
<feature type="compositionally biased region" description="Basic and acidic residues" evidence="1">
    <location>
        <begin position="42"/>
        <end position="53"/>
    </location>
</feature>
<keyword evidence="3" id="KW-1185">Reference proteome</keyword>
<feature type="region of interest" description="Disordered" evidence="1">
    <location>
        <begin position="42"/>
        <end position="80"/>
    </location>
</feature>
<comment type="caution">
    <text evidence="2">The sequence shown here is derived from an EMBL/GenBank/DDBJ whole genome shotgun (WGS) entry which is preliminary data.</text>
</comment>
<dbReference type="EMBL" id="REFO01000015">
    <property type="protein sequence ID" value="RMA93061.1"/>
    <property type="molecule type" value="Genomic_DNA"/>
</dbReference>
<sequence>MKHLMIISLITLSVIVLLYLFKDELFYKPESIVNTKINNSYSKEKSANEKNTENKVIQTNEKDTPEENKDINSYSKEASVKKEKVKNKKIQTNEKNTSQENTDIQQDEIVKILETKGQVVEVSRKDKKIYGKIKIKDKVLDFEKKYDPDIYLLFEDAKKYNLSLTFIIQKKGDKFYIEEIK</sequence>
<dbReference type="Proteomes" id="UP000280842">
    <property type="component" value="Unassembled WGS sequence"/>
</dbReference>
<dbReference type="RefSeq" id="WP_121923644.1">
    <property type="nucleotide sequence ID" value="NZ_REFO01000015.1"/>
</dbReference>
<evidence type="ECO:0000256" key="1">
    <source>
        <dbReference type="SAM" id="MobiDB-lite"/>
    </source>
</evidence>
<feature type="compositionally biased region" description="Basic and acidic residues" evidence="1">
    <location>
        <begin position="60"/>
        <end position="70"/>
    </location>
</feature>
<gene>
    <name evidence="2" type="ORF">CLV39_1541</name>
</gene>
<protein>
    <submittedName>
        <fullName evidence="2">Uncharacterized protein</fullName>
    </submittedName>
</protein>
<organism evidence="2 3">
    <name type="scientific">Hydrogenothermus marinus</name>
    <dbReference type="NCBI Taxonomy" id="133270"/>
    <lineage>
        <taxon>Bacteria</taxon>
        <taxon>Pseudomonadati</taxon>
        <taxon>Aquificota</taxon>
        <taxon>Aquificia</taxon>
        <taxon>Aquificales</taxon>
        <taxon>Hydrogenothermaceae</taxon>
        <taxon>Hydrogenothermus</taxon>
    </lineage>
</organism>
<evidence type="ECO:0000313" key="2">
    <source>
        <dbReference type="EMBL" id="RMA93061.1"/>
    </source>
</evidence>
<reference evidence="2 3" key="1">
    <citation type="submission" date="2018-10" db="EMBL/GenBank/DDBJ databases">
        <title>Genomic Encyclopedia of Archaeal and Bacterial Type Strains, Phase II (KMG-II): from individual species to whole genera.</title>
        <authorList>
            <person name="Goeker M."/>
        </authorList>
    </citation>
    <scope>NUCLEOTIDE SEQUENCE [LARGE SCALE GENOMIC DNA]</scope>
    <source>
        <strain evidence="2 3">VM1</strain>
    </source>
</reference>
<proteinExistence type="predicted"/>
<evidence type="ECO:0000313" key="3">
    <source>
        <dbReference type="Proteomes" id="UP000280842"/>
    </source>
</evidence>
<accession>A0A3M0B7E2</accession>
<name>A0A3M0B7E2_9AQUI</name>